<dbReference type="InterPro" id="IPR036249">
    <property type="entry name" value="Thioredoxin-like_sf"/>
</dbReference>
<reference evidence="7" key="1">
    <citation type="submission" date="2020-11" db="EMBL/GenBank/DDBJ databases">
        <authorList>
            <consortium name="DOE Joint Genome Institute"/>
            <person name="Ahrendt S."/>
            <person name="Riley R."/>
            <person name="Andreopoulos W."/>
            <person name="Labutti K."/>
            <person name="Pangilinan J."/>
            <person name="Ruiz-Duenas F.J."/>
            <person name="Barrasa J.M."/>
            <person name="Sanchez-Garcia M."/>
            <person name="Camarero S."/>
            <person name="Miyauchi S."/>
            <person name="Serrano A."/>
            <person name="Linde D."/>
            <person name="Babiker R."/>
            <person name="Drula E."/>
            <person name="Ayuso-Fernandez I."/>
            <person name="Pacheco R."/>
            <person name="Padilla G."/>
            <person name="Ferreira P."/>
            <person name="Barriuso J."/>
            <person name="Kellner H."/>
            <person name="Castanera R."/>
            <person name="Alfaro M."/>
            <person name="Ramirez L."/>
            <person name="Pisabarro A.G."/>
            <person name="Kuo A."/>
            <person name="Tritt A."/>
            <person name="Lipzen A."/>
            <person name="He G."/>
            <person name="Yan M."/>
            <person name="Ng V."/>
            <person name="Cullen D."/>
            <person name="Martin F."/>
            <person name="Rosso M.-N."/>
            <person name="Henrissat B."/>
            <person name="Hibbett D."/>
            <person name="Martinez A.T."/>
            <person name="Grigoriev I.V."/>
        </authorList>
    </citation>
    <scope>NUCLEOTIDE SEQUENCE</scope>
    <source>
        <strain evidence="7">MF-IS2</strain>
    </source>
</reference>
<dbReference type="SUPFAM" id="SSF47616">
    <property type="entry name" value="GST C-terminal domain-like"/>
    <property type="match status" value="1"/>
</dbReference>
<dbReference type="GO" id="GO:0005737">
    <property type="term" value="C:cytoplasm"/>
    <property type="evidence" value="ECO:0007669"/>
    <property type="project" value="TreeGrafter"/>
</dbReference>
<dbReference type="SUPFAM" id="SSF52833">
    <property type="entry name" value="Thioredoxin-like"/>
    <property type="match status" value="1"/>
</dbReference>
<dbReference type="PROSITE" id="PS50404">
    <property type="entry name" value="GST_NTER"/>
    <property type="match status" value="1"/>
</dbReference>
<dbReference type="AlphaFoldDB" id="A0A9P5XM49"/>
<keyword evidence="8" id="KW-1185">Reference proteome</keyword>
<evidence type="ECO:0000259" key="6">
    <source>
        <dbReference type="PROSITE" id="PS50405"/>
    </source>
</evidence>
<dbReference type="EMBL" id="MU151062">
    <property type="protein sequence ID" value="KAF9453358.1"/>
    <property type="molecule type" value="Genomic_DNA"/>
</dbReference>
<accession>A0A9P5XM49</accession>
<dbReference type="PROSITE" id="PS50405">
    <property type="entry name" value="GST_CTER"/>
    <property type="match status" value="1"/>
</dbReference>
<sequence>MVLKVYGYAKSTAVKPVIAVLYEKKIPFELISVDLMKGENKTPEYLAKQPFGQIPVIDDNGFILYESRAIARYLEENYPNHGTKLLPSDPKKRALVDQAASVEAFSFDYHATPIVIEVIYKPNFYGQPTDPKKVAESKASLDSKLDVYEQILSKQKYIAGDEFTLADLFHLTIGTRLIEGGINFIEGRPNITRWWNDIYNRESWQKVLKDAA</sequence>
<dbReference type="Gene3D" id="1.20.1050.10">
    <property type="match status" value="1"/>
</dbReference>
<gene>
    <name evidence="7" type="ORF">P691DRAFT_695043</name>
</gene>
<comment type="caution">
    <text evidence="7">The sequence shown here is derived from an EMBL/GenBank/DDBJ whole genome shotgun (WGS) entry which is preliminary data.</text>
</comment>
<feature type="domain" description="GST N-terminal" evidence="5">
    <location>
        <begin position="1"/>
        <end position="82"/>
    </location>
</feature>
<evidence type="ECO:0000256" key="4">
    <source>
        <dbReference type="ARBA" id="ARBA00047960"/>
    </source>
</evidence>
<evidence type="ECO:0000259" key="5">
    <source>
        <dbReference type="PROSITE" id="PS50404"/>
    </source>
</evidence>
<comment type="catalytic activity">
    <reaction evidence="4">
        <text>RX + glutathione = an S-substituted glutathione + a halide anion + H(+)</text>
        <dbReference type="Rhea" id="RHEA:16437"/>
        <dbReference type="ChEBI" id="CHEBI:15378"/>
        <dbReference type="ChEBI" id="CHEBI:16042"/>
        <dbReference type="ChEBI" id="CHEBI:17792"/>
        <dbReference type="ChEBI" id="CHEBI:57925"/>
        <dbReference type="ChEBI" id="CHEBI:90779"/>
        <dbReference type="EC" id="2.5.1.18"/>
    </reaction>
</comment>
<feature type="domain" description="GST C-terminal" evidence="6">
    <location>
        <begin position="89"/>
        <end position="212"/>
    </location>
</feature>
<dbReference type="GO" id="GO:0043295">
    <property type="term" value="F:glutathione binding"/>
    <property type="evidence" value="ECO:0007669"/>
    <property type="project" value="TreeGrafter"/>
</dbReference>
<dbReference type="OrthoDB" id="249703at2759"/>
<dbReference type="EC" id="2.5.1.18" evidence="2"/>
<dbReference type="FunFam" id="3.40.30.10:FF:000016">
    <property type="entry name" value="Glutathione S-transferase F2"/>
    <property type="match status" value="1"/>
</dbReference>
<evidence type="ECO:0000256" key="3">
    <source>
        <dbReference type="ARBA" id="ARBA00022679"/>
    </source>
</evidence>
<evidence type="ECO:0000313" key="8">
    <source>
        <dbReference type="Proteomes" id="UP000807342"/>
    </source>
</evidence>
<dbReference type="InterPro" id="IPR010987">
    <property type="entry name" value="Glutathione-S-Trfase_C-like"/>
</dbReference>
<dbReference type="Proteomes" id="UP000807342">
    <property type="component" value="Unassembled WGS sequence"/>
</dbReference>
<dbReference type="FunFam" id="1.20.1050.10:FF:000004">
    <property type="entry name" value="Glutathione S-transferase F2"/>
    <property type="match status" value="1"/>
</dbReference>
<proteinExistence type="inferred from homology"/>
<dbReference type="PANTHER" id="PTHR43900:SF3">
    <property type="entry name" value="GLUTATHIONE S-TRANSFERASE RHO"/>
    <property type="match status" value="1"/>
</dbReference>
<dbReference type="GO" id="GO:0009636">
    <property type="term" value="P:response to toxic substance"/>
    <property type="evidence" value="ECO:0007669"/>
    <property type="project" value="UniProtKB-ARBA"/>
</dbReference>
<evidence type="ECO:0000256" key="2">
    <source>
        <dbReference type="ARBA" id="ARBA00012452"/>
    </source>
</evidence>
<organism evidence="7 8">
    <name type="scientific">Macrolepiota fuliginosa MF-IS2</name>
    <dbReference type="NCBI Taxonomy" id="1400762"/>
    <lineage>
        <taxon>Eukaryota</taxon>
        <taxon>Fungi</taxon>
        <taxon>Dikarya</taxon>
        <taxon>Basidiomycota</taxon>
        <taxon>Agaricomycotina</taxon>
        <taxon>Agaricomycetes</taxon>
        <taxon>Agaricomycetidae</taxon>
        <taxon>Agaricales</taxon>
        <taxon>Agaricineae</taxon>
        <taxon>Agaricaceae</taxon>
        <taxon>Macrolepiota</taxon>
    </lineage>
</organism>
<dbReference type="Gene3D" id="3.40.30.10">
    <property type="entry name" value="Glutaredoxin"/>
    <property type="match status" value="1"/>
</dbReference>
<evidence type="ECO:0000313" key="7">
    <source>
        <dbReference type="EMBL" id="KAF9453358.1"/>
    </source>
</evidence>
<dbReference type="SFLD" id="SFLDG01154">
    <property type="entry name" value="Main.5:_Phi-like"/>
    <property type="match status" value="1"/>
</dbReference>
<dbReference type="CDD" id="cd03053">
    <property type="entry name" value="GST_N_Phi"/>
    <property type="match status" value="1"/>
</dbReference>
<dbReference type="InterPro" id="IPR004045">
    <property type="entry name" value="Glutathione_S-Trfase_N"/>
</dbReference>
<name>A0A9P5XM49_9AGAR</name>
<dbReference type="InterPro" id="IPR004046">
    <property type="entry name" value="GST_C"/>
</dbReference>
<dbReference type="Pfam" id="PF02798">
    <property type="entry name" value="GST_N"/>
    <property type="match status" value="1"/>
</dbReference>
<evidence type="ECO:0000256" key="1">
    <source>
        <dbReference type="ARBA" id="ARBA00010128"/>
    </source>
</evidence>
<dbReference type="Pfam" id="PF00043">
    <property type="entry name" value="GST_C"/>
    <property type="match status" value="1"/>
</dbReference>
<dbReference type="SFLD" id="SFLDS00019">
    <property type="entry name" value="Glutathione_Transferase_(cytos"/>
    <property type="match status" value="1"/>
</dbReference>
<dbReference type="GO" id="GO:0004364">
    <property type="term" value="F:glutathione transferase activity"/>
    <property type="evidence" value="ECO:0007669"/>
    <property type="project" value="UniProtKB-EC"/>
</dbReference>
<dbReference type="GO" id="GO:0006749">
    <property type="term" value="P:glutathione metabolic process"/>
    <property type="evidence" value="ECO:0007669"/>
    <property type="project" value="TreeGrafter"/>
</dbReference>
<dbReference type="PANTHER" id="PTHR43900">
    <property type="entry name" value="GLUTATHIONE S-TRANSFERASE RHO"/>
    <property type="match status" value="1"/>
</dbReference>
<comment type="similarity">
    <text evidence="1">Belongs to the GST superfamily. Phi family.</text>
</comment>
<dbReference type="InterPro" id="IPR040079">
    <property type="entry name" value="Glutathione_S-Trfase"/>
</dbReference>
<keyword evidence="3" id="KW-0808">Transferase</keyword>
<dbReference type="InterPro" id="IPR036282">
    <property type="entry name" value="Glutathione-S-Trfase_C_sf"/>
</dbReference>
<dbReference type="SFLD" id="SFLDG00358">
    <property type="entry name" value="Main_(cytGST)"/>
    <property type="match status" value="1"/>
</dbReference>
<protein>
    <recommendedName>
        <fullName evidence="2">glutathione transferase</fullName>
        <ecNumber evidence="2">2.5.1.18</ecNumber>
    </recommendedName>
</protein>